<evidence type="ECO:0008006" key="3">
    <source>
        <dbReference type="Google" id="ProtNLM"/>
    </source>
</evidence>
<evidence type="ECO:0000313" key="2">
    <source>
        <dbReference type="Proteomes" id="UP001064632"/>
    </source>
</evidence>
<organism evidence="1 2">
    <name type="scientific">Tahibacter amnicola</name>
    <dbReference type="NCBI Taxonomy" id="2976241"/>
    <lineage>
        <taxon>Bacteria</taxon>
        <taxon>Pseudomonadati</taxon>
        <taxon>Pseudomonadota</taxon>
        <taxon>Gammaproteobacteria</taxon>
        <taxon>Lysobacterales</taxon>
        <taxon>Rhodanobacteraceae</taxon>
        <taxon>Tahibacter</taxon>
    </lineage>
</organism>
<keyword evidence="2" id="KW-1185">Reference proteome</keyword>
<name>A0ABY6BJG4_9GAMM</name>
<protein>
    <recommendedName>
        <fullName evidence="3">Cellulose-binding protein</fullName>
    </recommendedName>
</protein>
<dbReference type="Proteomes" id="UP001064632">
    <property type="component" value="Chromosome"/>
</dbReference>
<dbReference type="RefSeq" id="WP_261697099.1">
    <property type="nucleotide sequence ID" value="NZ_CP104694.1"/>
</dbReference>
<sequence length="504" mass="57624">MKQSRTWITQHTQSSAWDTGDFACLDLDANGYVRSLVPRTDHPDCTEPDYNAVSTLFFYGENWHGHYPAGRYTVTWEGRGKLEYFFAARKNDADSSDHRDALDVDPSESGFMLRISEIDPEDPVRNIHVWMPGFDENTGPSQLFHPDFLRLIRRNKVLRFMDWMMTNNSNEKEFATRPKRPDVRWTEHGVPLEIMVELSNRTDTHPWFNMPHQATDDYMMRFAQMVKRQLRRDLNVYVEYSNEIWNRIFTQGTYVRDHGVGLFGAADEWESRFTWHGMRSAQMCDIWKAAFGDQADRVVCVLGGWASNAYMSRVAAECTLWTDGRPCRGHGLTAMAIAPYFGGYLGDDPYFDTVKNWNLDKLFTEITQGGQLTGGPAGGSLAEARRWMDAHADVVDDLGMHLVAYEGGQHLAGVPVAAQESQTLTRLFTSANRDARMGAIYTQYLNQWKAAGGEMMVHFNASGMYSKYGSWGAVEFLDQQNTQKQTAIRNFIQNTPCWWTGCED</sequence>
<dbReference type="EMBL" id="CP104694">
    <property type="protein sequence ID" value="UXI70148.1"/>
    <property type="molecule type" value="Genomic_DNA"/>
</dbReference>
<proteinExistence type="predicted"/>
<accession>A0ABY6BJG4</accession>
<gene>
    <name evidence="1" type="ORF">N4264_11105</name>
</gene>
<reference evidence="1" key="1">
    <citation type="submission" date="2022-09" db="EMBL/GenBank/DDBJ databases">
        <title>Tahibacter sp. nov., isolated from a fresh water.</title>
        <authorList>
            <person name="Baek J.H."/>
            <person name="Lee J.K."/>
            <person name="Kim J.M."/>
            <person name="Jeon C.O."/>
        </authorList>
    </citation>
    <scope>NUCLEOTIDE SEQUENCE</scope>
    <source>
        <strain evidence="1">W38</strain>
    </source>
</reference>
<evidence type="ECO:0000313" key="1">
    <source>
        <dbReference type="EMBL" id="UXI70148.1"/>
    </source>
</evidence>